<name>A0A976N131_9VIRU</name>
<accession>A0A976N131</accession>
<sequence length="81" mass="9659">MSDSKKVILYTYRYMWKEKDKESISFKIITDTLQGHEEFEKAVMQIPNLEHFAYEYLHEYDCSRVSVVGKLFDVNDKKVGD</sequence>
<reference evidence="1" key="1">
    <citation type="submission" date="2022-02" db="EMBL/GenBank/DDBJ databases">
        <title>Towards deciphering the DNA virus diversity associated with rodent species in the families Cricetidae and Heteromyidae.</title>
        <authorList>
            <person name="Lund M."/>
            <person name="Larsen B.B."/>
            <person name="Gryseels S."/>
            <person name="Kraberger S."/>
            <person name="Rowsey D.M."/>
            <person name="Steger L."/>
            <person name="Yule K.M."/>
            <person name="Upham N.S."/>
            <person name="Worobey M."/>
            <person name="Van Doorslaer K."/>
            <person name="Varsani A."/>
        </authorList>
    </citation>
    <scope>NUCLEOTIDE SEQUENCE</scope>
    <source>
        <strain evidence="1">UA08Rod_5550</strain>
    </source>
</reference>
<organism evidence="1">
    <name type="scientific">Sigmofec virus UA08Rod_5550</name>
    <dbReference type="NCBI Taxonomy" id="2929429"/>
    <lineage>
        <taxon>Viruses</taxon>
        <taxon>Monodnaviria</taxon>
        <taxon>Sangervirae</taxon>
        <taxon>Phixviricota</taxon>
        <taxon>Malgrandaviricetes</taxon>
        <taxon>Petitvirales</taxon>
        <taxon>Microviridae</taxon>
    </lineage>
</organism>
<proteinExistence type="predicted"/>
<evidence type="ECO:0000313" key="1">
    <source>
        <dbReference type="EMBL" id="UPW41087.1"/>
    </source>
</evidence>
<dbReference type="EMBL" id="OM869542">
    <property type="protein sequence ID" value="UPW41087.1"/>
    <property type="molecule type" value="Genomic_DNA"/>
</dbReference>
<protein>
    <submittedName>
        <fullName evidence="1">Uncharacterized protein</fullName>
    </submittedName>
</protein>